<proteinExistence type="predicted"/>
<name>A0A9N9K325_9GLOM</name>
<evidence type="ECO:0000313" key="3">
    <source>
        <dbReference type="Proteomes" id="UP000789396"/>
    </source>
</evidence>
<sequence>GSDNALNKLNDIQSQLIPQKQEKEPIGLIVLFAVIDKILALPLVELGPIAIEVFAFEATEGVNVAAATFFTRAAGEVANDVRELTHMDEYLEHGDEARNESINALDRGDVNEGIYQMEKARLYINEIKSYISEKLEPSEVKYYTEQLQKYINDVEELNALIVQDFVKMEQSQLQQLSNPTMRPNTLSAIDIFTVFQRRAMVPGMRGQPSVSRPSIRSPEIQEMWSIGGNVPKSQNKKRDGSNSDFGGVI</sequence>
<organism evidence="2 3">
    <name type="scientific">Racocetra fulgida</name>
    <dbReference type="NCBI Taxonomy" id="60492"/>
    <lineage>
        <taxon>Eukaryota</taxon>
        <taxon>Fungi</taxon>
        <taxon>Fungi incertae sedis</taxon>
        <taxon>Mucoromycota</taxon>
        <taxon>Glomeromycotina</taxon>
        <taxon>Glomeromycetes</taxon>
        <taxon>Diversisporales</taxon>
        <taxon>Gigasporaceae</taxon>
        <taxon>Racocetra</taxon>
    </lineage>
</organism>
<keyword evidence="3" id="KW-1185">Reference proteome</keyword>
<reference evidence="2" key="1">
    <citation type="submission" date="2021-06" db="EMBL/GenBank/DDBJ databases">
        <authorList>
            <person name="Kallberg Y."/>
            <person name="Tangrot J."/>
            <person name="Rosling A."/>
        </authorList>
    </citation>
    <scope>NUCLEOTIDE SEQUENCE</scope>
    <source>
        <strain evidence="2">IN212</strain>
    </source>
</reference>
<feature type="region of interest" description="Disordered" evidence="1">
    <location>
        <begin position="226"/>
        <end position="249"/>
    </location>
</feature>
<feature type="non-terminal residue" evidence="2">
    <location>
        <position position="249"/>
    </location>
</feature>
<dbReference type="AlphaFoldDB" id="A0A9N9K325"/>
<dbReference type="EMBL" id="CAJVPZ010081316">
    <property type="protein sequence ID" value="CAG8808408.1"/>
    <property type="molecule type" value="Genomic_DNA"/>
</dbReference>
<accession>A0A9N9K325</accession>
<evidence type="ECO:0000256" key="1">
    <source>
        <dbReference type="SAM" id="MobiDB-lite"/>
    </source>
</evidence>
<protein>
    <submittedName>
        <fullName evidence="2">288_t:CDS:1</fullName>
    </submittedName>
</protein>
<feature type="non-terminal residue" evidence="2">
    <location>
        <position position="1"/>
    </location>
</feature>
<gene>
    <name evidence="2" type="ORF">RFULGI_LOCUS18487</name>
</gene>
<evidence type="ECO:0000313" key="2">
    <source>
        <dbReference type="EMBL" id="CAG8808408.1"/>
    </source>
</evidence>
<comment type="caution">
    <text evidence="2">The sequence shown here is derived from an EMBL/GenBank/DDBJ whole genome shotgun (WGS) entry which is preliminary data.</text>
</comment>
<dbReference type="Proteomes" id="UP000789396">
    <property type="component" value="Unassembled WGS sequence"/>
</dbReference>